<reference evidence="1 2" key="1">
    <citation type="journal article" date="2019" name="Nat. Ecol. Evol.">
        <title>Megaphylogeny resolves global patterns of mushroom evolution.</title>
        <authorList>
            <person name="Varga T."/>
            <person name="Krizsan K."/>
            <person name="Foldi C."/>
            <person name="Dima B."/>
            <person name="Sanchez-Garcia M."/>
            <person name="Sanchez-Ramirez S."/>
            <person name="Szollosi G.J."/>
            <person name="Szarkandi J.G."/>
            <person name="Papp V."/>
            <person name="Albert L."/>
            <person name="Andreopoulos W."/>
            <person name="Angelini C."/>
            <person name="Antonin V."/>
            <person name="Barry K.W."/>
            <person name="Bougher N.L."/>
            <person name="Buchanan P."/>
            <person name="Buyck B."/>
            <person name="Bense V."/>
            <person name="Catcheside P."/>
            <person name="Chovatia M."/>
            <person name="Cooper J."/>
            <person name="Damon W."/>
            <person name="Desjardin D."/>
            <person name="Finy P."/>
            <person name="Geml J."/>
            <person name="Haridas S."/>
            <person name="Hughes K."/>
            <person name="Justo A."/>
            <person name="Karasinski D."/>
            <person name="Kautmanova I."/>
            <person name="Kiss B."/>
            <person name="Kocsube S."/>
            <person name="Kotiranta H."/>
            <person name="LaButti K.M."/>
            <person name="Lechner B.E."/>
            <person name="Liimatainen K."/>
            <person name="Lipzen A."/>
            <person name="Lukacs Z."/>
            <person name="Mihaltcheva S."/>
            <person name="Morgado L.N."/>
            <person name="Niskanen T."/>
            <person name="Noordeloos M.E."/>
            <person name="Ohm R.A."/>
            <person name="Ortiz-Santana B."/>
            <person name="Ovrebo C."/>
            <person name="Racz N."/>
            <person name="Riley R."/>
            <person name="Savchenko A."/>
            <person name="Shiryaev A."/>
            <person name="Soop K."/>
            <person name="Spirin V."/>
            <person name="Szebenyi C."/>
            <person name="Tomsovsky M."/>
            <person name="Tulloss R.E."/>
            <person name="Uehling J."/>
            <person name="Grigoriev I.V."/>
            <person name="Vagvolgyi C."/>
            <person name="Papp T."/>
            <person name="Martin F.M."/>
            <person name="Miettinen O."/>
            <person name="Hibbett D.S."/>
            <person name="Nagy L.G."/>
        </authorList>
    </citation>
    <scope>NUCLEOTIDE SEQUENCE [LARGE SCALE GENOMIC DNA]</scope>
    <source>
        <strain evidence="1 2">CBS 166.37</strain>
    </source>
</reference>
<dbReference type="EMBL" id="ML213670">
    <property type="protein sequence ID" value="TFK32564.1"/>
    <property type="molecule type" value="Genomic_DNA"/>
</dbReference>
<dbReference type="Proteomes" id="UP000308652">
    <property type="component" value="Unassembled WGS sequence"/>
</dbReference>
<keyword evidence="2" id="KW-1185">Reference proteome</keyword>
<sequence length="74" mass="8714">MSFARSVCAFRYSSAQTILYSSTSYEWRVSTSNFLSPRSSSEHQSLMPFFRKQFAPLYHHRKFFLRNPGKLHSS</sequence>
<protein>
    <submittedName>
        <fullName evidence="1">Uncharacterized protein</fullName>
    </submittedName>
</protein>
<evidence type="ECO:0000313" key="1">
    <source>
        <dbReference type="EMBL" id="TFK32564.1"/>
    </source>
</evidence>
<proteinExistence type="predicted"/>
<name>A0A5C3LHI1_9AGAR</name>
<organism evidence="1 2">
    <name type="scientific">Crucibulum laeve</name>
    <dbReference type="NCBI Taxonomy" id="68775"/>
    <lineage>
        <taxon>Eukaryota</taxon>
        <taxon>Fungi</taxon>
        <taxon>Dikarya</taxon>
        <taxon>Basidiomycota</taxon>
        <taxon>Agaricomycotina</taxon>
        <taxon>Agaricomycetes</taxon>
        <taxon>Agaricomycetidae</taxon>
        <taxon>Agaricales</taxon>
        <taxon>Agaricineae</taxon>
        <taxon>Nidulariaceae</taxon>
        <taxon>Crucibulum</taxon>
    </lineage>
</organism>
<gene>
    <name evidence="1" type="ORF">BDQ12DRAFT_692353</name>
</gene>
<dbReference type="AlphaFoldDB" id="A0A5C3LHI1"/>
<evidence type="ECO:0000313" key="2">
    <source>
        <dbReference type="Proteomes" id="UP000308652"/>
    </source>
</evidence>
<accession>A0A5C3LHI1</accession>